<name>A0A364K7T8_9BACL</name>
<organism evidence="1 2">
    <name type="scientific">Thermoflavimicrobium daqui</name>
    <dbReference type="NCBI Taxonomy" id="2137476"/>
    <lineage>
        <taxon>Bacteria</taxon>
        <taxon>Bacillati</taxon>
        <taxon>Bacillota</taxon>
        <taxon>Bacilli</taxon>
        <taxon>Bacillales</taxon>
        <taxon>Thermoactinomycetaceae</taxon>
        <taxon>Thermoflavimicrobium</taxon>
    </lineage>
</organism>
<dbReference type="EMBL" id="QJKK01000002">
    <property type="protein sequence ID" value="RAL26365.1"/>
    <property type="molecule type" value="Genomic_DNA"/>
</dbReference>
<comment type="caution">
    <text evidence="1">The sequence shown here is derived from an EMBL/GenBank/DDBJ whole genome shotgun (WGS) entry which is preliminary data.</text>
</comment>
<dbReference type="Proteomes" id="UP000251213">
    <property type="component" value="Unassembled WGS sequence"/>
</dbReference>
<evidence type="ECO:0000313" key="2">
    <source>
        <dbReference type="Proteomes" id="UP000251213"/>
    </source>
</evidence>
<accession>A0A364K7T8</accession>
<dbReference type="OrthoDB" id="1683573at2"/>
<sequence>MIHYTPLPPELIFYNPEESASSSLREVMIDGVQMLVEINPTMELKIVRLLSGNPMHYLDPRLQPGNILQLIPKI</sequence>
<keyword evidence="2" id="KW-1185">Reference proteome</keyword>
<reference evidence="1 2" key="2">
    <citation type="submission" date="2018-06" db="EMBL/GenBank/DDBJ databases">
        <authorList>
            <person name="Zhirakovskaya E."/>
        </authorList>
    </citation>
    <scope>NUCLEOTIDE SEQUENCE [LARGE SCALE GENOMIC DNA]</scope>
    <source>
        <strain evidence="1 2">FBKL4.011</strain>
    </source>
</reference>
<gene>
    <name evidence="1" type="ORF">DL897_05065</name>
</gene>
<reference evidence="1 2" key="1">
    <citation type="submission" date="2018-06" db="EMBL/GenBank/DDBJ databases">
        <title>Thermoflavimicrobium daqus sp. nov., a thermophilic microbe isolated from Moutai-flavour Daqu.</title>
        <authorList>
            <person name="Wang X."/>
            <person name="Zhou H."/>
        </authorList>
    </citation>
    <scope>NUCLEOTIDE SEQUENCE [LARGE SCALE GENOMIC DNA]</scope>
    <source>
        <strain evidence="1 2">FBKL4.011</strain>
    </source>
</reference>
<dbReference type="RefSeq" id="WP_113658050.1">
    <property type="nucleotide sequence ID" value="NZ_KZ845664.1"/>
</dbReference>
<dbReference type="AlphaFoldDB" id="A0A364K7T8"/>
<proteinExistence type="predicted"/>
<protein>
    <submittedName>
        <fullName evidence="1">Uncharacterized protein</fullName>
    </submittedName>
</protein>
<evidence type="ECO:0000313" key="1">
    <source>
        <dbReference type="EMBL" id="RAL26365.1"/>
    </source>
</evidence>
<dbReference type="Pfam" id="PF14035">
    <property type="entry name" value="YlzJ"/>
    <property type="match status" value="1"/>
</dbReference>
<dbReference type="InterPro" id="IPR025619">
    <property type="entry name" value="YlzJ"/>
</dbReference>